<proteinExistence type="predicted"/>
<dbReference type="Proteomes" id="UP000030752">
    <property type="component" value="Unassembled WGS sequence"/>
</dbReference>
<dbReference type="RefSeq" id="XP_008712123.1">
    <property type="nucleotide sequence ID" value="XM_008713901.1"/>
</dbReference>
<dbReference type="HOGENOM" id="CLU_1644660_0_0_1"/>
<keyword evidence="2" id="KW-1185">Reference proteome</keyword>
<sequence>MADGERYTFANAAAAPAGIADTIRTMIEGWDAMGESWREVCHPDIDFTLGNIHTVGVDAAAASRASTFHPTNGPLTNVSHVLKELYPKAGHPDGATQDVVFTGTVTYTVLGGKDMVEDFATFYRLLKQSEGTYKIKTARIYINTVALTQAMAELQKQS</sequence>
<dbReference type="VEuPathDB" id="FungiDB:HMPREF1541_09226"/>
<dbReference type="EMBL" id="KB822712">
    <property type="protein sequence ID" value="ETN45395.1"/>
    <property type="molecule type" value="Genomic_DNA"/>
</dbReference>
<evidence type="ECO:0000313" key="2">
    <source>
        <dbReference type="Proteomes" id="UP000030752"/>
    </source>
</evidence>
<protein>
    <recommendedName>
        <fullName evidence="3">SnoaL-like domain-containing protein</fullName>
    </recommendedName>
</protein>
<reference evidence="1 2" key="1">
    <citation type="submission" date="2013-03" db="EMBL/GenBank/DDBJ databases">
        <title>The Genome Sequence of Phialophora europaea CBS 101466.</title>
        <authorList>
            <consortium name="The Broad Institute Genomics Platform"/>
            <person name="Cuomo C."/>
            <person name="de Hoog S."/>
            <person name="Gorbushina A."/>
            <person name="Walker B."/>
            <person name="Young S.K."/>
            <person name="Zeng Q."/>
            <person name="Gargeya S."/>
            <person name="Fitzgerald M."/>
            <person name="Haas B."/>
            <person name="Abouelleil A."/>
            <person name="Allen A.W."/>
            <person name="Alvarado L."/>
            <person name="Arachchi H.M."/>
            <person name="Berlin A.M."/>
            <person name="Chapman S.B."/>
            <person name="Gainer-Dewar J."/>
            <person name="Goldberg J."/>
            <person name="Griggs A."/>
            <person name="Gujja S."/>
            <person name="Hansen M."/>
            <person name="Howarth C."/>
            <person name="Imamovic A."/>
            <person name="Ireland A."/>
            <person name="Larimer J."/>
            <person name="McCowan C."/>
            <person name="Murphy C."/>
            <person name="Pearson M."/>
            <person name="Poon T.W."/>
            <person name="Priest M."/>
            <person name="Roberts A."/>
            <person name="Saif S."/>
            <person name="Shea T."/>
            <person name="Sisk P."/>
            <person name="Sykes S."/>
            <person name="Wortman J."/>
            <person name="Nusbaum C."/>
            <person name="Birren B."/>
        </authorList>
    </citation>
    <scope>NUCLEOTIDE SEQUENCE [LARGE SCALE GENOMIC DNA]</scope>
    <source>
        <strain evidence="1 2">CBS 101466</strain>
    </source>
</reference>
<dbReference type="AlphaFoldDB" id="W2S9U8"/>
<dbReference type="OrthoDB" id="10540705at2759"/>
<organism evidence="1 2">
    <name type="scientific">Cyphellophora europaea (strain CBS 101466)</name>
    <name type="common">Phialophora europaea</name>
    <dbReference type="NCBI Taxonomy" id="1220924"/>
    <lineage>
        <taxon>Eukaryota</taxon>
        <taxon>Fungi</taxon>
        <taxon>Dikarya</taxon>
        <taxon>Ascomycota</taxon>
        <taxon>Pezizomycotina</taxon>
        <taxon>Eurotiomycetes</taxon>
        <taxon>Chaetothyriomycetidae</taxon>
        <taxon>Chaetothyriales</taxon>
        <taxon>Cyphellophoraceae</taxon>
        <taxon>Cyphellophora</taxon>
    </lineage>
</organism>
<evidence type="ECO:0000313" key="1">
    <source>
        <dbReference type="EMBL" id="ETN45395.1"/>
    </source>
</evidence>
<accession>W2S9U8</accession>
<evidence type="ECO:0008006" key="3">
    <source>
        <dbReference type="Google" id="ProtNLM"/>
    </source>
</evidence>
<name>W2S9U8_CYPE1</name>
<gene>
    <name evidence="1" type="ORF">HMPREF1541_09226</name>
</gene>
<dbReference type="GeneID" id="19976565"/>
<dbReference type="InParanoid" id="W2S9U8"/>